<dbReference type="GO" id="GO:0003677">
    <property type="term" value="F:DNA binding"/>
    <property type="evidence" value="ECO:0007669"/>
    <property type="project" value="UniProtKB-KW"/>
</dbReference>
<accession>A0A7X0RHG3</accession>
<evidence type="ECO:0000256" key="2">
    <source>
        <dbReference type="ARBA" id="ARBA00023125"/>
    </source>
</evidence>
<dbReference type="PANTHER" id="PTHR43132">
    <property type="entry name" value="ARSENICAL RESISTANCE OPERON REPRESSOR ARSR-RELATED"/>
    <property type="match status" value="1"/>
</dbReference>
<sequence length="198" mass="21910">MTSESGGQIHDPRVLRAIAHPVRNRILTELGATGPMRAADLARVLDVPANQASFHLRQLAKYGLIEEAPEEARDQRDRVWRASRESFSVSVGDIEAQPGGRAAARVFMRQAASAAHQLVDAAYADDRAPGQHRATMETAVRFTKEEAQAFSEELGQLLHQWSERHRGRDDGRLTYVVHAMVLPHPDLAHRPATADEDA</sequence>
<keyword evidence="6" id="KW-1185">Reference proteome</keyword>
<keyword evidence="3" id="KW-0804">Transcription</keyword>
<evidence type="ECO:0000313" key="5">
    <source>
        <dbReference type="EMBL" id="MBB6628413.1"/>
    </source>
</evidence>
<evidence type="ECO:0000256" key="1">
    <source>
        <dbReference type="ARBA" id="ARBA00023015"/>
    </source>
</evidence>
<reference evidence="5 6" key="1">
    <citation type="submission" date="2020-08" db="EMBL/GenBank/DDBJ databases">
        <authorList>
            <person name="Seo M.-J."/>
        </authorList>
    </citation>
    <scope>NUCLEOTIDE SEQUENCE [LARGE SCALE GENOMIC DNA]</scope>
    <source>
        <strain evidence="5 6">KIGAM211</strain>
    </source>
</reference>
<name>A0A7X0RHG3_9ACTN</name>
<keyword evidence="2" id="KW-0238">DNA-binding</keyword>
<evidence type="ECO:0000256" key="3">
    <source>
        <dbReference type="ARBA" id="ARBA00023163"/>
    </source>
</evidence>
<comment type="caution">
    <text evidence="5">The sequence shown here is derived from an EMBL/GenBank/DDBJ whole genome shotgun (WGS) entry which is preliminary data.</text>
</comment>
<dbReference type="GO" id="GO:0003700">
    <property type="term" value="F:DNA-binding transcription factor activity"/>
    <property type="evidence" value="ECO:0007669"/>
    <property type="project" value="InterPro"/>
</dbReference>
<evidence type="ECO:0000313" key="6">
    <source>
        <dbReference type="Proteomes" id="UP000523955"/>
    </source>
</evidence>
<dbReference type="Proteomes" id="UP000523955">
    <property type="component" value="Unassembled WGS sequence"/>
</dbReference>
<proteinExistence type="predicted"/>
<dbReference type="InterPro" id="IPR036388">
    <property type="entry name" value="WH-like_DNA-bd_sf"/>
</dbReference>
<dbReference type="RefSeq" id="WP_185253473.1">
    <property type="nucleotide sequence ID" value="NZ_JACKXE010000001.1"/>
</dbReference>
<dbReference type="InterPro" id="IPR051011">
    <property type="entry name" value="Metal_resp_trans_reg"/>
</dbReference>
<dbReference type="Gene3D" id="1.10.10.10">
    <property type="entry name" value="Winged helix-like DNA-binding domain superfamily/Winged helix DNA-binding domain"/>
    <property type="match status" value="1"/>
</dbReference>
<feature type="domain" description="HTH arsR-type" evidence="4">
    <location>
        <begin position="13"/>
        <end position="105"/>
    </location>
</feature>
<dbReference type="Pfam" id="PF12840">
    <property type="entry name" value="HTH_20"/>
    <property type="match status" value="1"/>
</dbReference>
<gene>
    <name evidence="5" type="ORF">H5V45_13885</name>
</gene>
<dbReference type="CDD" id="cd00090">
    <property type="entry name" value="HTH_ARSR"/>
    <property type="match status" value="1"/>
</dbReference>
<dbReference type="PANTHER" id="PTHR43132:SF2">
    <property type="entry name" value="ARSENICAL RESISTANCE OPERON REPRESSOR ARSR-RELATED"/>
    <property type="match status" value="1"/>
</dbReference>
<dbReference type="InterPro" id="IPR036390">
    <property type="entry name" value="WH_DNA-bd_sf"/>
</dbReference>
<dbReference type="InterPro" id="IPR011991">
    <property type="entry name" value="ArsR-like_HTH"/>
</dbReference>
<dbReference type="SUPFAM" id="SSF46785">
    <property type="entry name" value="Winged helix' DNA-binding domain"/>
    <property type="match status" value="1"/>
</dbReference>
<dbReference type="InterPro" id="IPR001845">
    <property type="entry name" value="HTH_ArsR_DNA-bd_dom"/>
</dbReference>
<evidence type="ECO:0000259" key="4">
    <source>
        <dbReference type="SMART" id="SM00418"/>
    </source>
</evidence>
<dbReference type="SMART" id="SM00418">
    <property type="entry name" value="HTH_ARSR"/>
    <property type="match status" value="1"/>
</dbReference>
<protein>
    <submittedName>
        <fullName evidence="5">Helix-turn-helix domain-containing protein</fullName>
    </submittedName>
</protein>
<dbReference type="AlphaFoldDB" id="A0A7X0RHG3"/>
<keyword evidence="1" id="KW-0805">Transcription regulation</keyword>
<dbReference type="EMBL" id="JACKXE010000001">
    <property type="protein sequence ID" value="MBB6628413.1"/>
    <property type="molecule type" value="Genomic_DNA"/>
</dbReference>
<organism evidence="5 6">
    <name type="scientific">Nocardioides luti</name>
    <dbReference type="NCBI Taxonomy" id="2761101"/>
    <lineage>
        <taxon>Bacteria</taxon>
        <taxon>Bacillati</taxon>
        <taxon>Actinomycetota</taxon>
        <taxon>Actinomycetes</taxon>
        <taxon>Propionibacteriales</taxon>
        <taxon>Nocardioidaceae</taxon>
        <taxon>Nocardioides</taxon>
    </lineage>
</organism>